<evidence type="ECO:0000313" key="2">
    <source>
        <dbReference type="Proteomes" id="UP001454036"/>
    </source>
</evidence>
<organism evidence="1 2">
    <name type="scientific">Lithospermum erythrorhizon</name>
    <name type="common">Purple gromwell</name>
    <name type="synonym">Lithospermum officinale var. erythrorhizon</name>
    <dbReference type="NCBI Taxonomy" id="34254"/>
    <lineage>
        <taxon>Eukaryota</taxon>
        <taxon>Viridiplantae</taxon>
        <taxon>Streptophyta</taxon>
        <taxon>Embryophyta</taxon>
        <taxon>Tracheophyta</taxon>
        <taxon>Spermatophyta</taxon>
        <taxon>Magnoliopsida</taxon>
        <taxon>eudicotyledons</taxon>
        <taxon>Gunneridae</taxon>
        <taxon>Pentapetalae</taxon>
        <taxon>asterids</taxon>
        <taxon>lamiids</taxon>
        <taxon>Boraginales</taxon>
        <taxon>Boraginaceae</taxon>
        <taxon>Boraginoideae</taxon>
        <taxon>Lithospermeae</taxon>
        <taxon>Lithospermum</taxon>
    </lineage>
</organism>
<comment type="caution">
    <text evidence="1">The sequence shown here is derived from an EMBL/GenBank/DDBJ whole genome shotgun (WGS) entry which is preliminary data.</text>
</comment>
<proteinExistence type="predicted"/>
<accession>A0AAV3RE85</accession>
<gene>
    <name evidence="1" type="ORF">LIER_27017</name>
</gene>
<dbReference type="AlphaFoldDB" id="A0AAV3RE85"/>
<sequence>MAEDFKRLQNQLMLSEQNILHKVYTYISTESERYTREIMAEKNIQVPEEELHAIDHLNSQQKKGFQYDI</sequence>
<keyword evidence="2" id="KW-1185">Reference proteome</keyword>
<dbReference type="Proteomes" id="UP001454036">
    <property type="component" value="Unassembled WGS sequence"/>
</dbReference>
<dbReference type="EMBL" id="BAABME010008577">
    <property type="protein sequence ID" value="GAA0173390.1"/>
    <property type="molecule type" value="Genomic_DNA"/>
</dbReference>
<name>A0AAV3RE85_LITER</name>
<reference evidence="1 2" key="1">
    <citation type="submission" date="2024-01" db="EMBL/GenBank/DDBJ databases">
        <title>The complete chloroplast genome sequence of Lithospermum erythrorhizon: insights into the phylogenetic relationship among Boraginaceae species and the maternal lineages of purple gromwells.</title>
        <authorList>
            <person name="Okada T."/>
            <person name="Watanabe K."/>
        </authorList>
    </citation>
    <scope>NUCLEOTIDE SEQUENCE [LARGE SCALE GENOMIC DNA]</scope>
</reference>
<protein>
    <submittedName>
        <fullName evidence="1">Uncharacterized protein</fullName>
    </submittedName>
</protein>
<evidence type="ECO:0000313" key="1">
    <source>
        <dbReference type="EMBL" id="GAA0173390.1"/>
    </source>
</evidence>